<dbReference type="InterPro" id="IPR001322">
    <property type="entry name" value="Lamin_tail_dom"/>
</dbReference>
<sequence>MKIRNRFAMMLALLLIIVGAALPLKAQTGAGPNSPTHRPEGPCDIYAAAGDPCVAAHSTTRALYASYNGPLYQILRQSDGKTLDIGVVQPVASPSADPGGYADAAVQDAFCANTYCWITKIYDQSPKHNDLAQAPRGGFSGPSLGGFNNLPLADMAPITIMGHKAYGVFIEPGMGLRKDDAKGTAVDDQAEGQYWVINGLHFNSGCCFDYGNAEIDSRDDDNGTMETTYFGDAPWWYHGNPSGPWVMTDQENNLVGCVNSDGSKLCANLPNISWRFVTAMAKGEPHHWTSMGGDAQRGALRVMFDGPRVDATYDPMRKQGAILMGNGGDNSNGSQGTFYEGAMTAAGTFPSDTTDQRVQANVVAAGYGMPRLSLAPASATATPPGLQKFSPGSSEETTVTFTNTMSTPAKSVRLSIAVPDKQWTSFIPGTTETAKTFADPVAPGASVSATFKVTSGPASFNGDLVGNVAWTDSMSGAQYSDTAIEKVRNVSPVRINEFRISSGSPANPTDSFIELYNAGSQSLNISNWSLTEHPAQQAIFSTVKIPAGTRLAKGGFYLLGLSNSGLSVPARAGDTTIHVRSTTGMSAGDSVSIGSGSDVETRKIASLGTAASNHTTLWQPLPDGPVITIPAGSTNVPVASVSGFVVGEKIALGYGATYPAVARTRERYEVATVTAVGKPGTQAYLAAEAPAGATNIKVTSVSDISTGDKIRLDIDSAGHGIETVTVKHVGTKASQTNLAANASAGATRIKVRRDDGFAVGDRITVGTPASKEFVTVTAIAAGEQGGSAIDFTPALAHAHIRDEWVVSPGTGLDLTTPLKFQHAANLPFSDRGTGVSFKPATAFAHSSNEPVQALGTGITLDRPLIKDHEIQAVVRDVAVTTAGYQGKPAPDQWFGGPELVTLSPLFGRTISVREGSMVLRDAAGLVVDSLNYGGLVDPWAAEGYQGISGIGKSGCFAPAPGTAGGSDSSSSSRATTASAGRFPDGADTSSNCSDFLTQATATLSVASAAGATNVKVSSVDGFDAGQTVRIDPGADLETAVIATVGTAGATTLHAASEPNATVIPVTGITGFSDGETITIDNGANSETAVIASITPWGIPSITVKAPLTRVHRAGAQVSGTGITFKKALTQPHAVGAQITDDVPTPGAPNRYHRRTH</sequence>
<feature type="disulfide bond" evidence="2">
    <location>
        <begin position="111"/>
        <end position="116"/>
    </location>
</feature>
<dbReference type="Pfam" id="PF09206">
    <property type="entry name" value="ArabFuran-catal"/>
    <property type="match status" value="1"/>
</dbReference>
<evidence type="ECO:0000259" key="5">
    <source>
        <dbReference type="PROSITE" id="PS51841"/>
    </source>
</evidence>
<feature type="disulfide bond" evidence="2">
    <location>
        <begin position="206"/>
        <end position="207"/>
    </location>
</feature>
<evidence type="ECO:0000256" key="1">
    <source>
        <dbReference type="PIRSR" id="PIRSR638964-1"/>
    </source>
</evidence>
<dbReference type="GO" id="GO:0031221">
    <property type="term" value="P:arabinan metabolic process"/>
    <property type="evidence" value="ECO:0007669"/>
    <property type="project" value="InterPro"/>
</dbReference>
<dbReference type="Proteomes" id="UP000295210">
    <property type="component" value="Unassembled WGS sequence"/>
</dbReference>
<feature type="region of interest" description="Disordered" evidence="3">
    <location>
        <begin position="1137"/>
        <end position="1156"/>
    </location>
</feature>
<dbReference type="PROSITE" id="PS51841">
    <property type="entry name" value="LTD"/>
    <property type="match status" value="1"/>
</dbReference>
<gene>
    <name evidence="6" type="ORF">C7378_0801</name>
</gene>
<dbReference type="OrthoDB" id="9804807at2"/>
<dbReference type="InterPro" id="IPR018905">
    <property type="entry name" value="A-galactase_NEW3"/>
</dbReference>
<dbReference type="InterPro" id="IPR013320">
    <property type="entry name" value="ConA-like_dom_sf"/>
</dbReference>
<feature type="active site" description="Nucleophile" evidence="1">
    <location>
        <position position="251"/>
    </location>
</feature>
<protein>
    <submittedName>
        <fullName evidence="6">Lamin tail-like protein</fullName>
    </submittedName>
</protein>
<proteinExistence type="predicted"/>
<keyword evidence="2" id="KW-1015">Disulfide bond</keyword>
<feature type="region of interest" description="Disordered" evidence="3">
    <location>
        <begin position="961"/>
        <end position="987"/>
    </location>
</feature>
<dbReference type="Pfam" id="PF10633">
    <property type="entry name" value="NPCBM_assoc"/>
    <property type="match status" value="1"/>
</dbReference>
<dbReference type="RefSeq" id="WP_131991967.1">
    <property type="nucleotide sequence ID" value="NZ_SMGK01000001.1"/>
</dbReference>
<feature type="active site" description="Proton donor" evidence="1">
    <location>
        <position position="329"/>
    </location>
</feature>
<dbReference type="EMBL" id="SMGK01000001">
    <property type="protein sequence ID" value="TCK75808.1"/>
    <property type="molecule type" value="Genomic_DNA"/>
</dbReference>
<evidence type="ECO:0000313" key="7">
    <source>
        <dbReference type="Proteomes" id="UP000295210"/>
    </source>
</evidence>
<reference evidence="6 7" key="1">
    <citation type="submission" date="2019-03" db="EMBL/GenBank/DDBJ databases">
        <title>Genomic Encyclopedia of Type Strains, Phase IV (KMG-IV): sequencing the most valuable type-strain genomes for metagenomic binning, comparative biology and taxonomic classification.</title>
        <authorList>
            <person name="Goeker M."/>
        </authorList>
    </citation>
    <scope>NUCLEOTIDE SEQUENCE [LARGE SCALE GENOMIC DNA]</scope>
    <source>
        <strain evidence="6 7">DSM 103428</strain>
    </source>
</reference>
<feature type="compositionally biased region" description="Low complexity" evidence="3">
    <location>
        <begin position="961"/>
        <end position="981"/>
    </location>
</feature>
<keyword evidence="4" id="KW-0732">Signal</keyword>
<keyword evidence="7" id="KW-1185">Reference proteome</keyword>
<dbReference type="SUPFAM" id="SSF74853">
    <property type="entry name" value="Lamin A/C globular tail domain"/>
    <property type="match status" value="1"/>
</dbReference>
<dbReference type="InterPro" id="IPR015289">
    <property type="entry name" value="A-L-arabinofuranosidase_B_cat"/>
</dbReference>
<name>A0A4R1LBG0_9BACT</name>
<dbReference type="InterPro" id="IPR038964">
    <property type="entry name" value="ABFB"/>
</dbReference>
<dbReference type="InterPro" id="IPR036415">
    <property type="entry name" value="Lamin_tail_dom_sf"/>
</dbReference>
<evidence type="ECO:0000256" key="2">
    <source>
        <dbReference type="PIRSR" id="PIRSR638964-3"/>
    </source>
</evidence>
<evidence type="ECO:0000256" key="4">
    <source>
        <dbReference type="SAM" id="SignalP"/>
    </source>
</evidence>
<feature type="signal peptide" evidence="4">
    <location>
        <begin position="1"/>
        <end position="26"/>
    </location>
</feature>
<dbReference type="AlphaFoldDB" id="A0A4R1LBG0"/>
<evidence type="ECO:0000256" key="3">
    <source>
        <dbReference type="SAM" id="MobiDB-lite"/>
    </source>
</evidence>
<feature type="disulfide bond" evidence="2">
    <location>
        <begin position="43"/>
        <end position="53"/>
    </location>
</feature>
<dbReference type="PANTHER" id="PTHR39447">
    <property type="entry name" value="ALPHA-L-ARABINOFURANOSIDASE B"/>
    <property type="match status" value="1"/>
</dbReference>
<dbReference type="GO" id="GO:0045490">
    <property type="term" value="P:pectin catabolic process"/>
    <property type="evidence" value="ECO:0007669"/>
    <property type="project" value="TreeGrafter"/>
</dbReference>
<dbReference type="GO" id="GO:0019566">
    <property type="term" value="P:arabinose metabolic process"/>
    <property type="evidence" value="ECO:0007669"/>
    <property type="project" value="InterPro"/>
</dbReference>
<feature type="domain" description="LTD" evidence="5">
    <location>
        <begin position="475"/>
        <end position="660"/>
    </location>
</feature>
<feature type="chain" id="PRO_5020403495" evidence="4">
    <location>
        <begin position="27"/>
        <end position="1156"/>
    </location>
</feature>
<organism evidence="6 7">
    <name type="scientific">Acidipila rosea</name>
    <dbReference type="NCBI Taxonomy" id="768535"/>
    <lineage>
        <taxon>Bacteria</taxon>
        <taxon>Pseudomonadati</taxon>
        <taxon>Acidobacteriota</taxon>
        <taxon>Terriglobia</taxon>
        <taxon>Terriglobales</taxon>
        <taxon>Acidobacteriaceae</taxon>
        <taxon>Acidipila</taxon>
    </lineage>
</organism>
<comment type="caution">
    <text evidence="6">The sequence shown here is derived from an EMBL/GenBank/DDBJ whole genome shotgun (WGS) entry which is preliminary data.</text>
</comment>
<evidence type="ECO:0000313" key="6">
    <source>
        <dbReference type="EMBL" id="TCK75808.1"/>
    </source>
</evidence>
<dbReference type="Gene3D" id="2.60.40.1260">
    <property type="entry name" value="Lamin Tail domain"/>
    <property type="match status" value="1"/>
</dbReference>
<accession>A0A4R1LBG0</accession>
<dbReference type="PANTHER" id="PTHR39447:SF2">
    <property type="entry name" value="ALPHA-L-ARABINOFURANOSIDASE B"/>
    <property type="match status" value="1"/>
</dbReference>
<dbReference type="Pfam" id="PF00932">
    <property type="entry name" value="LTD"/>
    <property type="match status" value="1"/>
</dbReference>
<dbReference type="SUPFAM" id="SSF49899">
    <property type="entry name" value="Concanavalin A-like lectins/glucanases"/>
    <property type="match status" value="1"/>
</dbReference>
<dbReference type="Gene3D" id="2.60.120.200">
    <property type="match status" value="1"/>
</dbReference>
<dbReference type="GO" id="GO:0046556">
    <property type="term" value="F:alpha-L-arabinofuranosidase activity"/>
    <property type="evidence" value="ECO:0007669"/>
    <property type="project" value="InterPro"/>
</dbReference>